<evidence type="ECO:0000313" key="3">
    <source>
        <dbReference type="Proteomes" id="UP001165121"/>
    </source>
</evidence>
<feature type="compositionally biased region" description="Acidic residues" evidence="1">
    <location>
        <begin position="173"/>
        <end position="185"/>
    </location>
</feature>
<dbReference type="EMBL" id="BSXT01000867">
    <property type="protein sequence ID" value="GMF35341.1"/>
    <property type="molecule type" value="Genomic_DNA"/>
</dbReference>
<reference evidence="2" key="1">
    <citation type="submission" date="2023-04" db="EMBL/GenBank/DDBJ databases">
        <title>Phytophthora fragariaefolia NBRC 109709.</title>
        <authorList>
            <person name="Ichikawa N."/>
            <person name="Sato H."/>
            <person name="Tonouchi N."/>
        </authorList>
    </citation>
    <scope>NUCLEOTIDE SEQUENCE</scope>
    <source>
        <strain evidence="2">NBRC 109709</strain>
    </source>
</reference>
<protein>
    <submittedName>
        <fullName evidence="2">Unnamed protein product</fullName>
    </submittedName>
</protein>
<dbReference type="OrthoDB" id="129676at2759"/>
<dbReference type="PANTHER" id="PTHR37069:SF2">
    <property type="entry name" value="PIGGYBAC TRANSPOSABLE ELEMENT-DERIVED PROTEIN DOMAIN-CONTAINING PROTEIN"/>
    <property type="match status" value="1"/>
</dbReference>
<organism evidence="2 3">
    <name type="scientific">Phytophthora fragariaefolia</name>
    <dbReference type="NCBI Taxonomy" id="1490495"/>
    <lineage>
        <taxon>Eukaryota</taxon>
        <taxon>Sar</taxon>
        <taxon>Stramenopiles</taxon>
        <taxon>Oomycota</taxon>
        <taxon>Peronosporomycetes</taxon>
        <taxon>Peronosporales</taxon>
        <taxon>Peronosporaceae</taxon>
        <taxon>Phytophthora</taxon>
    </lineage>
</organism>
<feature type="region of interest" description="Disordered" evidence="1">
    <location>
        <begin position="112"/>
        <end position="185"/>
    </location>
</feature>
<accession>A0A9W6XBT4</accession>
<feature type="compositionally biased region" description="Basic and acidic residues" evidence="1">
    <location>
        <begin position="130"/>
        <end position="172"/>
    </location>
</feature>
<sequence length="319" mass="35943">MAFQARWRELKKAGWQSKRPWGLSVDFMYVKPGKTKKDIRGEDIFVGEEELMKYLDKIDIGKEFIYIGFYSNYSNGVISPAALQAEENARDGYSNTARSGSSAVVRETTVVEYAEESSGASDVESEPDSNVEHTEHDEESRGRLQNDERLAGEDVNHVADDEDPSKYSRFESDAENDDGDNEEQTVDTVDAEDMKLPHPPELSFDHRLVSTIAGLENITSGVVPDAFLKEFGEKGWSDLDTNTPYNYLQEQYEPRSRDAMYEDYPRLYSGEAGPTARALAAASTPSGAFFYFIQPDLWDLGLPRVRRFTLSCPNPCHSH</sequence>
<evidence type="ECO:0000256" key="1">
    <source>
        <dbReference type="SAM" id="MobiDB-lite"/>
    </source>
</evidence>
<dbReference type="PANTHER" id="PTHR37069">
    <property type="entry name" value="DDE_TNP_1_7 DOMAIN-CONTAINING PROTEIN"/>
    <property type="match status" value="1"/>
</dbReference>
<gene>
    <name evidence="2" type="ORF">Pfra01_000932500</name>
</gene>
<comment type="caution">
    <text evidence="2">The sequence shown here is derived from an EMBL/GenBank/DDBJ whole genome shotgun (WGS) entry which is preliminary data.</text>
</comment>
<dbReference type="Proteomes" id="UP001165121">
    <property type="component" value="Unassembled WGS sequence"/>
</dbReference>
<name>A0A9W6XBT4_9STRA</name>
<evidence type="ECO:0000313" key="2">
    <source>
        <dbReference type="EMBL" id="GMF35341.1"/>
    </source>
</evidence>
<proteinExistence type="predicted"/>
<dbReference type="AlphaFoldDB" id="A0A9W6XBT4"/>
<keyword evidence="3" id="KW-1185">Reference proteome</keyword>